<keyword evidence="8" id="KW-1185">Reference proteome</keyword>
<name>A0A0D1XSI3_EXOME</name>
<evidence type="ECO:0000256" key="1">
    <source>
        <dbReference type="ARBA" id="ARBA00023015"/>
    </source>
</evidence>
<feature type="compositionally biased region" description="Low complexity" evidence="5">
    <location>
        <begin position="69"/>
        <end position="80"/>
    </location>
</feature>
<dbReference type="PROSITE" id="PS00463">
    <property type="entry name" value="ZN2_CY6_FUNGAL_1"/>
    <property type="match status" value="1"/>
</dbReference>
<evidence type="ECO:0000256" key="2">
    <source>
        <dbReference type="ARBA" id="ARBA00023125"/>
    </source>
</evidence>
<dbReference type="HOGENOM" id="CLU_013869_2_0_1"/>
<sequence length="860" mass="95515">METEATDTSLHADRACNSCRLRRVKCDKKLPGCFRCEKLGRPCTGYDLERKFLDEGAKVRRKYDGAFQNASSNSNSNSLPNPNPEPSPNPNSNGHDLPANTMPPYQRTGLTSIPTPTSPSQVSSRFLSGILADNTSPGTQQYSSPSRDQSPKLSNILPPLTPSPALTSAFPANTFKPSPLGNSRYSTFDFLSNSVPSYAATVQPVQPVQPVQQGSPPLALPTVANTLPPFRHDLGRYADQGQPEPTEHPTAKLLRGQQQYAPSEISLDYSVDDDYFDLDIDMYYANGNNACGFIPGLPVIASDAAEPETDDDFLTSDYASIGGRSASTDGSEGRRKRTEYSQKYLNERTTELTCLTRHFVQAISPWLDLFDLDTYFSRIVPVKAVQNVMLRSAMAAVAANQIGQLIANKAPREDLAHLLPIIDSANVGMQPADWFYKAANYYDRGISYLRIFLQRWLNNPGNDLTSLTGHASRYNALRNFSESAQDSHKSFNSPNKRRRLQEQSHGADMEPLLAAISVLSLYETLDSSTDGWSQHLDGFKALLEAKILPQAMSAPRPRGDPYISMKAGRAAFWNFARADYIAAYVNNSKTRLDTENLTMWRAAGLSVTEQGVLTYGAQTTTNAGLSYLPSDREDSVACSLIWIVLRVMNFIAPQDDQVPPSGVPGSGIRGPRGAPSAGRSIQQRIEKWGHLRQQLQEWYDSLPFTFQPYATMSTTAQSDSEPTEEHKNRFVKLYYSVPLCAAALQLYHFAQILLVLNQPVDEKDAKHLAKRLQMFRKVSEESEHHSRRICGIALGKPPPAVSRQMVHSLYLAGVCFEEDQDRKVVVDLLHNVEKDTGLSTAQRLKDLREQWGWQDEVMEV</sequence>
<feature type="region of interest" description="Disordered" evidence="5">
    <location>
        <begin position="485"/>
        <end position="505"/>
    </location>
</feature>
<dbReference type="PROSITE" id="PS50048">
    <property type="entry name" value="ZN2_CY6_FUNGAL_2"/>
    <property type="match status" value="1"/>
</dbReference>
<proteinExistence type="predicted"/>
<dbReference type="VEuPathDB" id="FungiDB:PV10_05668"/>
<feature type="region of interest" description="Disordered" evidence="5">
    <location>
        <begin position="315"/>
        <end position="338"/>
    </location>
</feature>
<reference evidence="7 8" key="1">
    <citation type="submission" date="2015-01" db="EMBL/GenBank/DDBJ databases">
        <title>The Genome Sequence of Exophiala mesophila CBS40295.</title>
        <authorList>
            <consortium name="The Broad Institute Genomics Platform"/>
            <person name="Cuomo C."/>
            <person name="de Hoog S."/>
            <person name="Gorbushina A."/>
            <person name="Stielow B."/>
            <person name="Teixiera M."/>
            <person name="Abouelleil A."/>
            <person name="Chapman S.B."/>
            <person name="Priest M."/>
            <person name="Young S.K."/>
            <person name="Wortman J."/>
            <person name="Nusbaum C."/>
            <person name="Birren B."/>
        </authorList>
    </citation>
    <scope>NUCLEOTIDE SEQUENCE [LARGE SCALE GENOMIC DNA]</scope>
    <source>
        <strain evidence="7 8">CBS 40295</strain>
    </source>
</reference>
<dbReference type="RefSeq" id="XP_016222660.1">
    <property type="nucleotide sequence ID" value="XM_016370367.1"/>
</dbReference>
<dbReference type="Pfam" id="PF00172">
    <property type="entry name" value="Zn_clus"/>
    <property type="match status" value="1"/>
</dbReference>
<keyword evidence="3" id="KW-0804">Transcription</keyword>
<dbReference type="PANTHER" id="PTHR37534">
    <property type="entry name" value="TRANSCRIPTIONAL ACTIVATOR PROTEIN UGA3"/>
    <property type="match status" value="1"/>
</dbReference>
<feature type="domain" description="Zn(2)-C6 fungal-type" evidence="6">
    <location>
        <begin position="15"/>
        <end position="44"/>
    </location>
</feature>
<evidence type="ECO:0000259" key="6">
    <source>
        <dbReference type="PROSITE" id="PS50048"/>
    </source>
</evidence>
<evidence type="ECO:0000256" key="3">
    <source>
        <dbReference type="ARBA" id="ARBA00023163"/>
    </source>
</evidence>
<dbReference type="GO" id="GO:0000981">
    <property type="term" value="F:DNA-binding transcription factor activity, RNA polymerase II-specific"/>
    <property type="evidence" value="ECO:0007669"/>
    <property type="project" value="InterPro"/>
</dbReference>
<accession>A0A0D1XSI3</accession>
<evidence type="ECO:0000256" key="4">
    <source>
        <dbReference type="ARBA" id="ARBA00023242"/>
    </source>
</evidence>
<feature type="compositionally biased region" description="Polar residues" evidence="5">
    <location>
        <begin position="108"/>
        <end position="126"/>
    </location>
</feature>
<dbReference type="EMBL" id="KN847523">
    <property type="protein sequence ID" value="KIV91086.1"/>
    <property type="molecule type" value="Genomic_DNA"/>
</dbReference>
<evidence type="ECO:0000313" key="7">
    <source>
        <dbReference type="EMBL" id="KIV91086.1"/>
    </source>
</evidence>
<dbReference type="GO" id="GO:0008270">
    <property type="term" value="F:zinc ion binding"/>
    <property type="evidence" value="ECO:0007669"/>
    <property type="project" value="InterPro"/>
</dbReference>
<feature type="region of interest" description="Disordered" evidence="5">
    <location>
        <begin position="67"/>
        <end position="160"/>
    </location>
</feature>
<dbReference type="GO" id="GO:0045944">
    <property type="term" value="P:positive regulation of transcription by RNA polymerase II"/>
    <property type="evidence" value="ECO:0007669"/>
    <property type="project" value="TreeGrafter"/>
</dbReference>
<dbReference type="GeneID" id="27323513"/>
<dbReference type="GO" id="GO:0000976">
    <property type="term" value="F:transcription cis-regulatory region binding"/>
    <property type="evidence" value="ECO:0007669"/>
    <property type="project" value="TreeGrafter"/>
</dbReference>
<keyword evidence="1" id="KW-0805">Transcription regulation</keyword>
<evidence type="ECO:0000256" key="5">
    <source>
        <dbReference type="SAM" id="MobiDB-lite"/>
    </source>
</evidence>
<keyword evidence="2" id="KW-0238">DNA-binding</keyword>
<dbReference type="OrthoDB" id="5418899at2759"/>
<protein>
    <recommendedName>
        <fullName evidence="6">Zn(2)-C6 fungal-type domain-containing protein</fullName>
    </recommendedName>
</protein>
<dbReference type="PANTHER" id="PTHR37534:SF9">
    <property type="entry name" value="ZN(II)2CYS6 TRANSCRIPTION FACTOR (EUROFUNG)"/>
    <property type="match status" value="1"/>
</dbReference>
<dbReference type="SMART" id="SM00066">
    <property type="entry name" value="GAL4"/>
    <property type="match status" value="1"/>
</dbReference>
<keyword evidence="4" id="KW-0539">Nucleus</keyword>
<dbReference type="SUPFAM" id="SSF57701">
    <property type="entry name" value="Zn2/Cys6 DNA-binding domain"/>
    <property type="match status" value="1"/>
</dbReference>
<dbReference type="CDD" id="cd00067">
    <property type="entry name" value="GAL4"/>
    <property type="match status" value="1"/>
</dbReference>
<dbReference type="GO" id="GO:0005634">
    <property type="term" value="C:nucleus"/>
    <property type="evidence" value="ECO:0007669"/>
    <property type="project" value="TreeGrafter"/>
</dbReference>
<dbReference type="Proteomes" id="UP000054302">
    <property type="component" value="Unassembled WGS sequence"/>
</dbReference>
<dbReference type="Gene3D" id="4.10.240.10">
    <property type="entry name" value="Zn(2)-C6 fungal-type DNA-binding domain"/>
    <property type="match status" value="1"/>
</dbReference>
<dbReference type="InterPro" id="IPR001138">
    <property type="entry name" value="Zn2Cys6_DnaBD"/>
</dbReference>
<evidence type="ECO:0000313" key="8">
    <source>
        <dbReference type="Proteomes" id="UP000054302"/>
    </source>
</evidence>
<dbReference type="STRING" id="212818.A0A0D1XSI3"/>
<feature type="compositionally biased region" description="Polar residues" evidence="5">
    <location>
        <begin position="485"/>
        <end position="494"/>
    </location>
</feature>
<gene>
    <name evidence="7" type="ORF">PV10_05668</name>
</gene>
<organism evidence="7 8">
    <name type="scientific">Exophiala mesophila</name>
    <name type="common">Black yeast-like fungus</name>
    <dbReference type="NCBI Taxonomy" id="212818"/>
    <lineage>
        <taxon>Eukaryota</taxon>
        <taxon>Fungi</taxon>
        <taxon>Dikarya</taxon>
        <taxon>Ascomycota</taxon>
        <taxon>Pezizomycotina</taxon>
        <taxon>Eurotiomycetes</taxon>
        <taxon>Chaetothyriomycetidae</taxon>
        <taxon>Chaetothyriales</taxon>
        <taxon>Herpotrichiellaceae</taxon>
        <taxon>Exophiala</taxon>
    </lineage>
</organism>
<feature type="compositionally biased region" description="Polar residues" evidence="5">
    <location>
        <begin position="133"/>
        <end position="153"/>
    </location>
</feature>
<dbReference type="InterPro" id="IPR036864">
    <property type="entry name" value="Zn2-C6_fun-type_DNA-bd_sf"/>
</dbReference>
<dbReference type="AlphaFoldDB" id="A0A0D1XSI3"/>